<protein>
    <submittedName>
        <fullName evidence="1">Uncharacterized protein</fullName>
    </submittedName>
</protein>
<evidence type="ECO:0000313" key="1">
    <source>
        <dbReference type="EMBL" id="BET02760.1"/>
    </source>
</evidence>
<name>A0ABN7BEF9_9HEMI</name>
<sequence length="69" mass="8028">MCQILLKQLRTQQNEQLGAQKAEECARFTFVAIFSASKCSTWDPNGTFYSPVFNDSLFFHNSNAYYYQE</sequence>
<gene>
    <name evidence="1" type="ORF">NTJ_15578</name>
</gene>
<accession>A0ABN7BEF9</accession>
<dbReference type="EMBL" id="AP028922">
    <property type="protein sequence ID" value="BET02760.1"/>
    <property type="molecule type" value="Genomic_DNA"/>
</dbReference>
<evidence type="ECO:0000313" key="2">
    <source>
        <dbReference type="Proteomes" id="UP001307889"/>
    </source>
</evidence>
<keyword evidence="2" id="KW-1185">Reference proteome</keyword>
<dbReference type="Proteomes" id="UP001307889">
    <property type="component" value="Chromosome 14"/>
</dbReference>
<organism evidence="1 2">
    <name type="scientific">Nesidiocoris tenuis</name>
    <dbReference type="NCBI Taxonomy" id="355587"/>
    <lineage>
        <taxon>Eukaryota</taxon>
        <taxon>Metazoa</taxon>
        <taxon>Ecdysozoa</taxon>
        <taxon>Arthropoda</taxon>
        <taxon>Hexapoda</taxon>
        <taxon>Insecta</taxon>
        <taxon>Pterygota</taxon>
        <taxon>Neoptera</taxon>
        <taxon>Paraneoptera</taxon>
        <taxon>Hemiptera</taxon>
        <taxon>Heteroptera</taxon>
        <taxon>Panheteroptera</taxon>
        <taxon>Cimicomorpha</taxon>
        <taxon>Miridae</taxon>
        <taxon>Dicyphina</taxon>
        <taxon>Nesidiocoris</taxon>
    </lineage>
</organism>
<reference evidence="1 2" key="1">
    <citation type="submission" date="2023-09" db="EMBL/GenBank/DDBJ databases">
        <title>Nesidiocoris tenuis whole genome shotgun sequence.</title>
        <authorList>
            <person name="Shibata T."/>
            <person name="Shimoda M."/>
            <person name="Kobayashi T."/>
            <person name="Uehara T."/>
        </authorList>
    </citation>
    <scope>NUCLEOTIDE SEQUENCE [LARGE SCALE GENOMIC DNA]</scope>
    <source>
        <strain evidence="1 2">Japan</strain>
    </source>
</reference>
<proteinExistence type="predicted"/>